<dbReference type="EMBL" id="VUNS01000018">
    <property type="protein sequence ID" value="MST98361.1"/>
    <property type="molecule type" value="Genomic_DNA"/>
</dbReference>
<accession>A0A844G716</accession>
<name>A0A844G716_9BACT</name>
<dbReference type="SUPFAM" id="SSF51445">
    <property type="entry name" value="(Trans)glycosidases"/>
    <property type="match status" value="1"/>
</dbReference>
<reference evidence="2 3" key="1">
    <citation type="submission" date="2019-08" db="EMBL/GenBank/DDBJ databases">
        <title>In-depth cultivation of the pig gut microbiome towards novel bacterial diversity and tailored functional studies.</title>
        <authorList>
            <person name="Wylensek D."/>
            <person name="Hitch T.C.A."/>
            <person name="Clavel T."/>
        </authorList>
    </citation>
    <scope>NUCLEOTIDE SEQUENCE [LARGE SCALE GENOMIC DNA]</scope>
    <source>
        <strain evidence="2 3">BBE-744-WT-12</strain>
    </source>
</reference>
<organism evidence="2 3">
    <name type="scientific">Victivallis lenta</name>
    <dbReference type="NCBI Taxonomy" id="2606640"/>
    <lineage>
        <taxon>Bacteria</taxon>
        <taxon>Pseudomonadati</taxon>
        <taxon>Lentisphaerota</taxon>
        <taxon>Lentisphaeria</taxon>
        <taxon>Victivallales</taxon>
        <taxon>Victivallaceae</taxon>
        <taxon>Victivallis</taxon>
    </lineage>
</organism>
<keyword evidence="1" id="KW-0732">Signal</keyword>
<evidence type="ECO:0000256" key="1">
    <source>
        <dbReference type="SAM" id="SignalP"/>
    </source>
</evidence>
<sequence>MKKFLLLPLLLLAALPGYAAGLPESLKTVNAGAFDWNILRFRLTPIYGDWKAGRVGPARTDRNADGAVTLTSPVDFTTENGEYRTTLTPLGPNRFRLKVEPVPPPTVKINLQYLEVSIPAGSAAALEYRAAGKGERRKFVFPSEYVKMELLRQSGVTESVLQLSDGERVIFRGNGSIYVQDDRKFGQDTFALRFWFGRPPFELEIERQEQHSIPVPLAGAANRSFRDDIADDRQGGWTDQGASNDLRMLKPGRLRFNNLDFDVIDEQSENTPGAIIVAGTDRGFAPAEVELPLPPVKARGLALLHASAWTMPGKIGELEITYADTGTETIPVTGGRECGNWWNPNDLPNAKVAWRSSNPSVPVGLYVSTFPLGGSEPRRIRFRSTNPVSAWMIAAVTLTGQPVLLPDHLPQPLVAAENDQWVRLDYRRSITPGSPLDFSFIGADEAPAGKYGHAIVAADGSIGFEQAPEKHFRVYGTNLCETALFLEKPEVDRLVRFLRSHGINTVRFHHHDNGLVDPAAPDSVTLNPANLDKLDYLFAKLKENGIYITFDLYTSRKLKPGDKLRSLEKYPKLSHKHALILSKEGVENWKAFTKRWMSHVNPYTGLSWAEDPAILFVNLVNEDTLSYVWNSEPVKSVLTELFGDYCRRNGITDTRVSFGNHHFARFLHDTHTAYLDEMTRFVREEVGAKFLLTGCNYNGNSATTLLRDRFDVVDDHGYHDHPAFPKHPWALPHSYSQLSTIPMEAPLPGHLVPGRIYGKPFFVTEFNLCAPNRFRAEDGPLVGAYSALQDLSGLYRFNFSSTRYRINRLDTGIIVFESVNDPVMQLSDRISAALFLRGDVRTAPEKYGFTIPRDFYSERRDTGFPNIRPLRLITRIGATFDDRPVPGVRPFDRIADPHIAELLKQFRETGVAVSSTGELRLDTKRGTFTVETPRAASVTLPEGTLSSGTLTVSGADTFQTLTAISLDGKALRESSSIVLLHLSDVMATGTRFADQDRKILEKTGTAPLLLRRAAGNVELRTASPLRVTAVNMQGDAVGEIPAEWKDGLLRFRADNGAFPGGLAGYHLSGTE</sequence>
<keyword evidence="3" id="KW-1185">Reference proteome</keyword>
<dbReference type="AlphaFoldDB" id="A0A844G716"/>
<dbReference type="InterPro" id="IPR017853">
    <property type="entry name" value="GH"/>
</dbReference>
<evidence type="ECO:0000313" key="2">
    <source>
        <dbReference type="EMBL" id="MST98361.1"/>
    </source>
</evidence>
<comment type="caution">
    <text evidence="2">The sequence shown here is derived from an EMBL/GenBank/DDBJ whole genome shotgun (WGS) entry which is preliminary data.</text>
</comment>
<evidence type="ECO:0008006" key="4">
    <source>
        <dbReference type="Google" id="ProtNLM"/>
    </source>
</evidence>
<dbReference type="Proteomes" id="UP000435649">
    <property type="component" value="Unassembled WGS sequence"/>
</dbReference>
<evidence type="ECO:0000313" key="3">
    <source>
        <dbReference type="Proteomes" id="UP000435649"/>
    </source>
</evidence>
<proteinExistence type="predicted"/>
<dbReference type="RefSeq" id="WP_154419392.1">
    <property type="nucleotide sequence ID" value="NZ_VUNS01000018.1"/>
</dbReference>
<protein>
    <recommendedName>
        <fullName evidence="4">Cellulase (Glycosyl hydrolase family 5)</fullName>
    </recommendedName>
</protein>
<dbReference type="Gene3D" id="3.20.20.80">
    <property type="entry name" value="Glycosidases"/>
    <property type="match status" value="1"/>
</dbReference>
<gene>
    <name evidence="2" type="ORF">FYJ85_15070</name>
</gene>
<feature type="signal peptide" evidence="1">
    <location>
        <begin position="1"/>
        <end position="19"/>
    </location>
</feature>
<feature type="chain" id="PRO_5032345623" description="Cellulase (Glycosyl hydrolase family 5)" evidence="1">
    <location>
        <begin position="20"/>
        <end position="1071"/>
    </location>
</feature>